<gene>
    <name evidence="1" type="ORF">F994_02796</name>
</gene>
<proteinExistence type="predicted"/>
<sequence>MTALQEIELNRLIERFRSAVTAHVLCKSVKTAQAVAEARLNLSSFAMKGAK</sequence>
<comment type="caution">
    <text evidence="1">The sequence shown here is derived from an EMBL/GenBank/DDBJ whole genome shotgun (WGS) entry which is preliminary data.</text>
</comment>
<reference evidence="1 2" key="1">
    <citation type="submission" date="2013-02" db="EMBL/GenBank/DDBJ databases">
        <title>The Genome Sequence of Acinetobacter sp. ANC 3994.</title>
        <authorList>
            <consortium name="The Broad Institute Genome Sequencing Platform"/>
            <consortium name="The Broad Institute Genome Sequencing Center for Infectious Disease"/>
            <person name="Cerqueira G."/>
            <person name="Feldgarden M."/>
            <person name="Courvalin P."/>
            <person name="Perichon B."/>
            <person name="Grillot-Courvalin C."/>
            <person name="Clermont D."/>
            <person name="Rocha E."/>
            <person name="Yoon E.-J."/>
            <person name="Nemec A."/>
            <person name="Walker B."/>
            <person name="Young S.K."/>
            <person name="Zeng Q."/>
            <person name="Gargeya S."/>
            <person name="Fitzgerald M."/>
            <person name="Haas B."/>
            <person name="Abouelleil A."/>
            <person name="Alvarado L."/>
            <person name="Arachchi H.M."/>
            <person name="Berlin A.M."/>
            <person name="Chapman S.B."/>
            <person name="Dewar J."/>
            <person name="Goldberg J."/>
            <person name="Griggs A."/>
            <person name="Gujja S."/>
            <person name="Hansen M."/>
            <person name="Howarth C."/>
            <person name="Imamovic A."/>
            <person name="Larimer J."/>
            <person name="McCowan C."/>
            <person name="Murphy C."/>
            <person name="Neiman D."/>
            <person name="Pearson M."/>
            <person name="Priest M."/>
            <person name="Roberts A."/>
            <person name="Saif S."/>
            <person name="Shea T."/>
            <person name="Sisk P."/>
            <person name="Sykes S."/>
            <person name="Wortman J."/>
            <person name="Nusbaum C."/>
            <person name="Birren B."/>
        </authorList>
    </citation>
    <scope>NUCLEOTIDE SEQUENCE [LARGE SCALE GENOMIC DNA]</scope>
    <source>
        <strain evidence="1 2">ANC 3994</strain>
    </source>
</reference>
<evidence type="ECO:0000313" key="1">
    <source>
        <dbReference type="EMBL" id="ENU18669.1"/>
    </source>
</evidence>
<evidence type="ECO:0000313" key="2">
    <source>
        <dbReference type="Proteomes" id="UP000013086"/>
    </source>
</evidence>
<dbReference type="Proteomes" id="UP000013086">
    <property type="component" value="Unassembled WGS sequence"/>
</dbReference>
<protein>
    <submittedName>
        <fullName evidence="1">Uncharacterized protein</fullName>
    </submittedName>
</protein>
<name>N8QBM8_9GAMM</name>
<dbReference type="HOGENOM" id="CLU_209495_0_0_6"/>
<organism evidence="1 2">
    <name type="scientific">Acinetobacter bohemicus ANC 3994</name>
    <dbReference type="NCBI Taxonomy" id="1217715"/>
    <lineage>
        <taxon>Bacteria</taxon>
        <taxon>Pseudomonadati</taxon>
        <taxon>Pseudomonadota</taxon>
        <taxon>Gammaproteobacteria</taxon>
        <taxon>Moraxellales</taxon>
        <taxon>Moraxellaceae</taxon>
        <taxon>Acinetobacter</taxon>
    </lineage>
</organism>
<dbReference type="EMBL" id="APOH01000021">
    <property type="protein sequence ID" value="ENU18669.1"/>
    <property type="molecule type" value="Genomic_DNA"/>
</dbReference>
<dbReference type="PATRIC" id="fig|1217715.3.peg.2734"/>
<accession>N8QBM8</accession>
<dbReference type="AlphaFoldDB" id="N8QBM8"/>
<dbReference type="RefSeq" id="WP_004649403.1">
    <property type="nucleotide sequence ID" value="NZ_KB849166.1"/>
</dbReference>